<sequence length="323" mass="36243">MEQAVALFRKHYTRPQLQEQDIRELIMAVDYHTLTVELLAKTAQVQRYDAATLRQAVERDLRANVEVSRQSTTVEKVGTYLRTVFSMSRLSETEIWLLKQFACLPAEFLSYDLLKALLINEESPYADVFAETLAELTRKGWLLQQADTDSYKMHAIIGEVVRTEHPIRPADVEDLLSAITQRLRIDQTKDNPVDKFIWIPYGNALLGAIHDDSGELSTLQNNLAVVLQALGDYEGARQLLEKALQSDEKNFGPDHPTTAVSSSNLALVLQALGDYKRALELSGKALAIFKKALPPGHPYIQTVAEIYQAILADIAQSPKSPKR</sequence>
<reference evidence="5" key="1">
    <citation type="journal article" date="2019" name="Int. J. Syst. Evol. Microbiol.">
        <title>The Global Catalogue of Microorganisms (GCM) 10K type strain sequencing project: providing services to taxonomists for standard genome sequencing and annotation.</title>
        <authorList>
            <consortium name="The Broad Institute Genomics Platform"/>
            <consortium name="The Broad Institute Genome Sequencing Center for Infectious Disease"/>
            <person name="Wu L."/>
            <person name="Ma J."/>
        </authorList>
    </citation>
    <scope>NUCLEOTIDE SEQUENCE [LARGE SCALE GENOMIC DNA]</scope>
    <source>
        <strain evidence="5">JCM 17925</strain>
    </source>
</reference>
<evidence type="ECO:0000313" key="4">
    <source>
        <dbReference type="EMBL" id="GAA4395889.1"/>
    </source>
</evidence>
<organism evidence="4 5">
    <name type="scientific">Nibrella viscosa</name>
    <dbReference type="NCBI Taxonomy" id="1084524"/>
    <lineage>
        <taxon>Bacteria</taxon>
        <taxon>Pseudomonadati</taxon>
        <taxon>Bacteroidota</taxon>
        <taxon>Cytophagia</taxon>
        <taxon>Cytophagales</taxon>
        <taxon>Spirosomataceae</taxon>
        <taxon>Nibrella</taxon>
    </lineage>
</organism>
<dbReference type="RefSeq" id="WP_345263301.1">
    <property type="nucleotide sequence ID" value="NZ_BAABHB010000001.1"/>
</dbReference>
<dbReference type="InterPro" id="IPR011990">
    <property type="entry name" value="TPR-like_helical_dom_sf"/>
</dbReference>
<dbReference type="SUPFAM" id="SSF48452">
    <property type="entry name" value="TPR-like"/>
    <property type="match status" value="1"/>
</dbReference>
<accession>A0ABP8JTP4</accession>
<keyword evidence="5" id="KW-1185">Reference proteome</keyword>
<evidence type="ECO:0000313" key="5">
    <source>
        <dbReference type="Proteomes" id="UP001500936"/>
    </source>
</evidence>
<dbReference type="Proteomes" id="UP001500936">
    <property type="component" value="Unassembled WGS sequence"/>
</dbReference>
<dbReference type="PANTHER" id="PTHR45641">
    <property type="entry name" value="TETRATRICOPEPTIDE REPEAT PROTEIN (AFU_ORTHOLOGUE AFUA_6G03870)"/>
    <property type="match status" value="1"/>
</dbReference>
<feature type="repeat" description="TPR" evidence="3">
    <location>
        <begin position="217"/>
        <end position="250"/>
    </location>
</feature>
<dbReference type="Pfam" id="PF13424">
    <property type="entry name" value="TPR_12"/>
    <property type="match status" value="1"/>
</dbReference>
<evidence type="ECO:0000256" key="1">
    <source>
        <dbReference type="ARBA" id="ARBA00022737"/>
    </source>
</evidence>
<keyword evidence="2 3" id="KW-0802">TPR repeat</keyword>
<evidence type="ECO:0000256" key="2">
    <source>
        <dbReference type="ARBA" id="ARBA00022803"/>
    </source>
</evidence>
<dbReference type="Gene3D" id="1.25.40.10">
    <property type="entry name" value="Tetratricopeptide repeat domain"/>
    <property type="match status" value="1"/>
</dbReference>
<gene>
    <name evidence="4" type="ORF">GCM10023187_03360</name>
</gene>
<proteinExistence type="predicted"/>
<dbReference type="PROSITE" id="PS50005">
    <property type="entry name" value="TPR"/>
    <property type="match status" value="1"/>
</dbReference>
<comment type="caution">
    <text evidence="4">The sequence shown here is derived from an EMBL/GenBank/DDBJ whole genome shotgun (WGS) entry which is preliminary data.</text>
</comment>
<keyword evidence="1" id="KW-0677">Repeat</keyword>
<name>A0ABP8JTP4_9BACT</name>
<protein>
    <recommendedName>
        <fullName evidence="6">Tetratricopeptide repeat-containing protein</fullName>
    </recommendedName>
</protein>
<dbReference type="EMBL" id="BAABHB010000001">
    <property type="protein sequence ID" value="GAA4395889.1"/>
    <property type="molecule type" value="Genomic_DNA"/>
</dbReference>
<evidence type="ECO:0000256" key="3">
    <source>
        <dbReference type="PROSITE-ProRule" id="PRU00339"/>
    </source>
</evidence>
<dbReference type="InterPro" id="IPR019734">
    <property type="entry name" value="TPR_rpt"/>
</dbReference>
<evidence type="ECO:0008006" key="6">
    <source>
        <dbReference type="Google" id="ProtNLM"/>
    </source>
</evidence>
<dbReference type="SMART" id="SM00028">
    <property type="entry name" value="TPR"/>
    <property type="match status" value="2"/>
</dbReference>